<evidence type="ECO:0000313" key="6">
    <source>
        <dbReference type="Proteomes" id="UP001152622"/>
    </source>
</evidence>
<evidence type="ECO:0000259" key="4">
    <source>
        <dbReference type="Pfam" id="PF15784"/>
    </source>
</evidence>
<dbReference type="PANTHER" id="PTHR13992:SF21">
    <property type="entry name" value="NUCLEAR RECEPTOR COREPRESSOR 2"/>
    <property type="match status" value="1"/>
</dbReference>
<gene>
    <name evidence="5" type="ORF">SKAU_G00006790</name>
</gene>
<name>A0A9Q1JAT5_SYNKA</name>
<keyword evidence="6" id="KW-1185">Reference proteome</keyword>
<feature type="region of interest" description="Disordered" evidence="3">
    <location>
        <begin position="148"/>
        <end position="174"/>
    </location>
</feature>
<dbReference type="PANTHER" id="PTHR13992">
    <property type="entry name" value="NUCLEAR RECEPTOR CO-REPRESSOR RELATED NCOR"/>
    <property type="match status" value="1"/>
</dbReference>
<sequence length="299" mass="35679">MSHASMSQPHHRRRPSLLSEFQPGNERGQEPHIRYEHIYMQDPNSQSEVEYAEMKRPRLEMGTESLLRHSAHRPPTQLGASEDLCKDRGSGMGKLEPISPVSPAQMDTDLDMVPARFSKEELIQNMDRVDREITMVEQQICKLRKKQQQLEEEAAKPQEPERSISPPPSEAKHRSLVQIIYDENRKKAEEAHRILEGLGPRVELPLYNQPSDTKQYHENIKINQAMRKKLILYFKRRNHARKQWEQKFCQRYDHLMEAWEKKVERIENNPRRRAKESKVREYYEKQFPEIRKQRELQER</sequence>
<accession>A0A9Q1JAT5</accession>
<dbReference type="AlphaFoldDB" id="A0A9Q1JAT5"/>
<dbReference type="OrthoDB" id="10258692at2759"/>
<dbReference type="EMBL" id="JAINUF010000001">
    <property type="protein sequence ID" value="KAJ8379901.1"/>
    <property type="molecule type" value="Genomic_DNA"/>
</dbReference>
<feature type="non-terminal residue" evidence="5">
    <location>
        <position position="1"/>
    </location>
</feature>
<comment type="similarity">
    <text evidence="1">Belongs to the N-CoR nuclear receptor corepressors family.</text>
</comment>
<evidence type="ECO:0000256" key="1">
    <source>
        <dbReference type="ARBA" id="ARBA00010097"/>
    </source>
</evidence>
<evidence type="ECO:0000256" key="3">
    <source>
        <dbReference type="SAM" id="MobiDB-lite"/>
    </source>
</evidence>
<evidence type="ECO:0000256" key="2">
    <source>
        <dbReference type="ARBA" id="ARBA00023054"/>
    </source>
</evidence>
<reference evidence="5" key="1">
    <citation type="journal article" date="2023" name="Science">
        <title>Genome structures resolve the early diversification of teleost fishes.</title>
        <authorList>
            <person name="Parey E."/>
            <person name="Louis A."/>
            <person name="Montfort J."/>
            <person name="Bouchez O."/>
            <person name="Roques C."/>
            <person name="Iampietro C."/>
            <person name="Lluch J."/>
            <person name="Castinel A."/>
            <person name="Donnadieu C."/>
            <person name="Desvignes T."/>
            <person name="Floi Bucao C."/>
            <person name="Jouanno E."/>
            <person name="Wen M."/>
            <person name="Mejri S."/>
            <person name="Dirks R."/>
            <person name="Jansen H."/>
            <person name="Henkel C."/>
            <person name="Chen W.J."/>
            <person name="Zahm M."/>
            <person name="Cabau C."/>
            <person name="Klopp C."/>
            <person name="Thompson A.W."/>
            <person name="Robinson-Rechavi M."/>
            <person name="Braasch I."/>
            <person name="Lecointre G."/>
            <person name="Bobe J."/>
            <person name="Postlethwait J.H."/>
            <person name="Berthelot C."/>
            <person name="Roest Crollius H."/>
            <person name="Guiguen Y."/>
        </authorList>
    </citation>
    <scope>NUCLEOTIDE SEQUENCE</scope>
    <source>
        <strain evidence="5">WJC10195</strain>
    </source>
</reference>
<dbReference type="Proteomes" id="UP001152622">
    <property type="component" value="Chromosome 1"/>
</dbReference>
<dbReference type="Gene3D" id="1.20.5.430">
    <property type="match status" value="1"/>
</dbReference>
<dbReference type="GO" id="GO:0000122">
    <property type="term" value="P:negative regulation of transcription by RNA polymerase II"/>
    <property type="evidence" value="ECO:0007669"/>
    <property type="project" value="TreeGrafter"/>
</dbReference>
<dbReference type="InterPro" id="IPR031557">
    <property type="entry name" value="N-CoR_GPS2_interact"/>
</dbReference>
<feature type="compositionally biased region" description="Basic and acidic residues" evidence="3">
    <location>
        <begin position="153"/>
        <end position="162"/>
    </location>
</feature>
<feature type="domain" description="N-CoR GPS2-interacting" evidence="4">
    <location>
        <begin position="93"/>
        <end position="179"/>
    </location>
</feature>
<dbReference type="InterPro" id="IPR051571">
    <property type="entry name" value="N-CoR_corepressor"/>
</dbReference>
<comment type="caution">
    <text evidence="5">The sequence shown here is derived from an EMBL/GenBank/DDBJ whole genome shotgun (WGS) entry which is preliminary data.</text>
</comment>
<dbReference type="GO" id="GO:0003714">
    <property type="term" value="F:transcription corepressor activity"/>
    <property type="evidence" value="ECO:0007669"/>
    <property type="project" value="TreeGrafter"/>
</dbReference>
<protein>
    <recommendedName>
        <fullName evidence="4">N-CoR GPS2-interacting domain-containing protein</fullName>
    </recommendedName>
</protein>
<dbReference type="FunFam" id="1.20.5.430:FF:000001">
    <property type="entry name" value="Nuclear receptor corepressor 2 isoform 1"/>
    <property type="match status" value="1"/>
</dbReference>
<feature type="region of interest" description="Disordered" evidence="3">
    <location>
        <begin position="1"/>
        <end position="33"/>
    </location>
</feature>
<organism evidence="5 6">
    <name type="scientific">Synaphobranchus kaupii</name>
    <name type="common">Kaup's arrowtooth eel</name>
    <dbReference type="NCBI Taxonomy" id="118154"/>
    <lineage>
        <taxon>Eukaryota</taxon>
        <taxon>Metazoa</taxon>
        <taxon>Chordata</taxon>
        <taxon>Craniata</taxon>
        <taxon>Vertebrata</taxon>
        <taxon>Euteleostomi</taxon>
        <taxon>Actinopterygii</taxon>
        <taxon>Neopterygii</taxon>
        <taxon>Teleostei</taxon>
        <taxon>Anguilliformes</taxon>
        <taxon>Synaphobranchidae</taxon>
        <taxon>Synaphobranchus</taxon>
    </lineage>
</organism>
<keyword evidence="2" id="KW-0175">Coiled coil</keyword>
<evidence type="ECO:0000313" key="5">
    <source>
        <dbReference type="EMBL" id="KAJ8379901.1"/>
    </source>
</evidence>
<dbReference type="Pfam" id="PF15784">
    <property type="entry name" value="GPS2_interact"/>
    <property type="match status" value="1"/>
</dbReference>
<proteinExistence type="inferred from homology"/>
<dbReference type="GO" id="GO:0000785">
    <property type="term" value="C:chromatin"/>
    <property type="evidence" value="ECO:0007669"/>
    <property type="project" value="TreeGrafter"/>
</dbReference>